<dbReference type="PANTHER" id="PTHR23048">
    <property type="entry name" value="MYOSIN LIGHT CHAIN 1, 3"/>
    <property type="match status" value="1"/>
</dbReference>
<dbReference type="OrthoDB" id="26525at2759"/>
<dbReference type="PANTHER" id="PTHR23048:SF59">
    <property type="entry name" value="EF-HAND SUPERFAMILY PROTEIN"/>
    <property type="match status" value="1"/>
</dbReference>
<dbReference type="STRING" id="70667.A0A183SMD3"/>
<feature type="domain" description="EF-hand" evidence="3">
    <location>
        <begin position="32"/>
        <end position="67"/>
    </location>
</feature>
<reference evidence="6" key="1">
    <citation type="submission" date="2016-06" db="UniProtKB">
        <authorList>
            <consortium name="WormBaseParasite"/>
        </authorList>
    </citation>
    <scope>IDENTIFICATION</scope>
</reference>
<dbReference type="SMART" id="SM00054">
    <property type="entry name" value="EFh"/>
    <property type="match status" value="4"/>
</dbReference>
<proteinExistence type="predicted"/>
<dbReference type="Gene3D" id="1.10.238.10">
    <property type="entry name" value="EF-hand"/>
    <property type="match status" value="2"/>
</dbReference>
<keyword evidence="5" id="KW-1185">Reference proteome</keyword>
<dbReference type="GO" id="GO:0005509">
    <property type="term" value="F:calcium ion binding"/>
    <property type="evidence" value="ECO:0007669"/>
    <property type="project" value="InterPro"/>
</dbReference>
<dbReference type="InterPro" id="IPR002048">
    <property type="entry name" value="EF_hand_dom"/>
</dbReference>
<dbReference type="InterPro" id="IPR050230">
    <property type="entry name" value="CALM/Myosin/TropC-like"/>
</dbReference>
<name>A0A183SMD3_SCHSO</name>
<organism evidence="6">
    <name type="scientific">Schistocephalus solidus</name>
    <name type="common">Tapeworm</name>
    <dbReference type="NCBI Taxonomy" id="70667"/>
    <lineage>
        <taxon>Eukaryota</taxon>
        <taxon>Metazoa</taxon>
        <taxon>Spiralia</taxon>
        <taxon>Lophotrochozoa</taxon>
        <taxon>Platyhelminthes</taxon>
        <taxon>Cestoda</taxon>
        <taxon>Eucestoda</taxon>
        <taxon>Diphyllobothriidea</taxon>
        <taxon>Diphyllobothriidae</taxon>
        <taxon>Schistocephalus</taxon>
    </lineage>
</organism>
<evidence type="ECO:0000256" key="1">
    <source>
        <dbReference type="ARBA" id="ARBA00022737"/>
    </source>
</evidence>
<dbReference type="Pfam" id="PF13499">
    <property type="entry name" value="EF-hand_7"/>
    <property type="match status" value="2"/>
</dbReference>
<feature type="domain" description="EF-hand" evidence="3">
    <location>
        <begin position="107"/>
        <end position="142"/>
    </location>
</feature>
<dbReference type="InterPro" id="IPR018247">
    <property type="entry name" value="EF_Hand_1_Ca_BS"/>
</dbReference>
<evidence type="ECO:0000313" key="6">
    <source>
        <dbReference type="WBParaSite" id="SSLN_0000555501-mRNA-1"/>
    </source>
</evidence>
<dbReference type="PROSITE" id="PS50222">
    <property type="entry name" value="EF_HAND_2"/>
    <property type="match status" value="3"/>
</dbReference>
<evidence type="ECO:0000313" key="5">
    <source>
        <dbReference type="Proteomes" id="UP000275846"/>
    </source>
</evidence>
<evidence type="ECO:0000259" key="3">
    <source>
        <dbReference type="PROSITE" id="PS50222"/>
    </source>
</evidence>
<sequence>MPIPLGSSFCYFPMKKDLHHSVLFALPLIRLCPSEELHDAFILFDVNHDGRITESELNSVLNFLGFKSTPAEVKQMIAEADVDGNGTVEYDEFLKMMSRYSEKTSNYPDADMWEAFKVFDHNNDSVIDPDEIKRTMHFLGESVTDEEVQAMLLEADTDQDGLVNFEGLCCVDLLQRLSVEPNFIVHWLTYSFCPTVRVALSFLMPALKDVSFEVCLYRVPTDAYSCSPSISLVYTRRHSHQYLR</sequence>
<dbReference type="SUPFAM" id="SSF47473">
    <property type="entry name" value="EF-hand"/>
    <property type="match status" value="1"/>
</dbReference>
<dbReference type="EMBL" id="UYSU01033223">
    <property type="protein sequence ID" value="VDL91766.1"/>
    <property type="molecule type" value="Genomic_DNA"/>
</dbReference>
<evidence type="ECO:0000313" key="4">
    <source>
        <dbReference type="EMBL" id="VDL91766.1"/>
    </source>
</evidence>
<evidence type="ECO:0000256" key="2">
    <source>
        <dbReference type="ARBA" id="ARBA00022837"/>
    </source>
</evidence>
<dbReference type="Proteomes" id="UP000275846">
    <property type="component" value="Unassembled WGS sequence"/>
</dbReference>
<dbReference type="PROSITE" id="PS00018">
    <property type="entry name" value="EF_HAND_1"/>
    <property type="match status" value="2"/>
</dbReference>
<keyword evidence="2" id="KW-0106">Calcium</keyword>
<dbReference type="GO" id="GO:0016460">
    <property type="term" value="C:myosin II complex"/>
    <property type="evidence" value="ECO:0007669"/>
    <property type="project" value="TreeGrafter"/>
</dbReference>
<keyword evidence="1" id="KW-0677">Repeat</keyword>
<dbReference type="FunFam" id="1.10.238.10:FF:000178">
    <property type="entry name" value="Calmodulin-2 A"/>
    <property type="match status" value="1"/>
</dbReference>
<gene>
    <name evidence="4" type="ORF">SSLN_LOCUS5381</name>
</gene>
<dbReference type="WBParaSite" id="SSLN_0000555501-mRNA-1">
    <property type="protein sequence ID" value="SSLN_0000555501-mRNA-1"/>
    <property type="gene ID" value="SSLN_0000555501"/>
</dbReference>
<accession>A0A183SMD3</accession>
<reference evidence="4 5" key="2">
    <citation type="submission" date="2018-11" db="EMBL/GenBank/DDBJ databases">
        <authorList>
            <consortium name="Pathogen Informatics"/>
        </authorList>
    </citation>
    <scope>NUCLEOTIDE SEQUENCE [LARGE SCALE GENOMIC DNA]</scope>
    <source>
        <strain evidence="4 5">NST_G2</strain>
    </source>
</reference>
<protein>
    <submittedName>
        <fullName evidence="6">Calmodulin</fullName>
    </submittedName>
</protein>
<dbReference type="InterPro" id="IPR011992">
    <property type="entry name" value="EF-hand-dom_pair"/>
</dbReference>
<dbReference type="AlphaFoldDB" id="A0A183SMD3"/>
<dbReference type="CDD" id="cd00051">
    <property type="entry name" value="EFh"/>
    <property type="match status" value="2"/>
</dbReference>
<feature type="domain" description="EF-hand" evidence="3">
    <location>
        <begin position="68"/>
        <end position="103"/>
    </location>
</feature>